<evidence type="ECO:0000313" key="6">
    <source>
        <dbReference type="EMBL" id="PLB51522.1"/>
    </source>
</evidence>
<gene>
    <name evidence="6" type="ORF">P170DRAFT_352162</name>
</gene>
<evidence type="ECO:0000259" key="3">
    <source>
        <dbReference type="Pfam" id="PF24587"/>
    </source>
</evidence>
<dbReference type="InterPro" id="IPR056032">
    <property type="entry name" value="DUF7613"/>
</dbReference>
<feature type="region of interest" description="Disordered" evidence="1">
    <location>
        <begin position="1"/>
        <end position="35"/>
    </location>
</feature>
<dbReference type="EMBL" id="MSFO01000002">
    <property type="protein sequence ID" value="PLB51522.1"/>
    <property type="molecule type" value="Genomic_DNA"/>
</dbReference>
<dbReference type="STRING" id="1392250.A0A2I2GF69"/>
<dbReference type="InterPro" id="IPR056031">
    <property type="entry name" value="DUF7612"/>
</dbReference>
<evidence type="ECO:0000259" key="4">
    <source>
        <dbReference type="Pfam" id="PF24588"/>
    </source>
</evidence>
<dbReference type="Pfam" id="PF24589">
    <property type="entry name" value="DUF7614"/>
    <property type="match status" value="1"/>
</dbReference>
<proteinExistence type="predicted"/>
<accession>A0A2I2GF69</accession>
<feature type="domain" description="DUF7614" evidence="5">
    <location>
        <begin position="630"/>
        <end position="745"/>
    </location>
</feature>
<evidence type="ECO:0000256" key="1">
    <source>
        <dbReference type="SAM" id="MobiDB-lite"/>
    </source>
</evidence>
<dbReference type="Proteomes" id="UP000234275">
    <property type="component" value="Unassembled WGS sequence"/>
</dbReference>
<feature type="domain" description="DUF7612" evidence="3">
    <location>
        <begin position="334"/>
        <end position="463"/>
    </location>
</feature>
<dbReference type="RefSeq" id="XP_024706824.1">
    <property type="nucleotide sequence ID" value="XM_024843907.1"/>
</dbReference>
<reference evidence="6 7" key="1">
    <citation type="submission" date="2016-12" db="EMBL/GenBank/DDBJ databases">
        <title>The genomes of Aspergillus section Nigri reveals drivers in fungal speciation.</title>
        <authorList>
            <consortium name="DOE Joint Genome Institute"/>
            <person name="Vesth T.C."/>
            <person name="Nybo J."/>
            <person name="Theobald S."/>
            <person name="Brandl J."/>
            <person name="Frisvad J.C."/>
            <person name="Nielsen K.F."/>
            <person name="Lyhne E.K."/>
            <person name="Kogle M.E."/>
            <person name="Kuo A."/>
            <person name="Riley R."/>
            <person name="Clum A."/>
            <person name="Nolan M."/>
            <person name="Lipzen A."/>
            <person name="Salamov A."/>
            <person name="Henrissat B."/>
            <person name="Wiebenga A."/>
            <person name="De Vries R.P."/>
            <person name="Grigoriev I.V."/>
            <person name="Mortensen U.H."/>
            <person name="Andersen M.R."/>
            <person name="Baker S.E."/>
        </authorList>
    </citation>
    <scope>NUCLEOTIDE SEQUENCE [LARGE SCALE GENOMIC DNA]</scope>
    <source>
        <strain evidence="6 7">IBT 23096</strain>
    </source>
</reference>
<feature type="domain" description="DUF7613" evidence="4">
    <location>
        <begin position="468"/>
        <end position="624"/>
    </location>
</feature>
<dbReference type="OrthoDB" id="4356615at2759"/>
<name>A0A2I2GF69_9EURO</name>
<protein>
    <submittedName>
        <fullName evidence="6">Uncharacterized protein</fullName>
    </submittedName>
</protein>
<dbReference type="AlphaFoldDB" id="A0A2I2GF69"/>
<dbReference type="Pfam" id="PF24587">
    <property type="entry name" value="DUF7612"/>
    <property type="match status" value="1"/>
</dbReference>
<evidence type="ECO:0000259" key="5">
    <source>
        <dbReference type="Pfam" id="PF24589"/>
    </source>
</evidence>
<feature type="compositionally biased region" description="Polar residues" evidence="1">
    <location>
        <begin position="18"/>
        <end position="35"/>
    </location>
</feature>
<comment type="caution">
    <text evidence="6">The sequence shown here is derived from an EMBL/GenBank/DDBJ whole genome shotgun (WGS) entry which is preliminary data.</text>
</comment>
<dbReference type="GeneID" id="36551607"/>
<evidence type="ECO:0000313" key="7">
    <source>
        <dbReference type="Proteomes" id="UP000234275"/>
    </source>
</evidence>
<sequence>MPSPTTVPRPLWIEPRPKTTSPFRPSERSANSSDTATNTAIQEHFNALFQPYVETIKAVEEITLDEWLRAAIWWAIQGRAALMRAQASGGSNFVPGEEEDFFSADGGQGVTDLGKAWWICHEIIDQDDFKIMAHDPRVKTTPRGALLDQYRCVLRYLRPYKQRLEAALLGGTGLASLLDIDRSLWVSYPPVTAYDAAILDDQRLAAWSIPLAYGDTDDLFCYGSEFVHVTLFAQEEYSLAHTFPCMLSIVRTRSSWQTLGVIASQTPLVHTTIQSDRKQGPTWKSIEWDVSRLSMLVKLRHGLLLEVKFAEDNFKHIWEMVNHLVLADKDMVAGEDEEIVFDDAIKSCHYINHDKPIEFPAKPIGQCRVRLLKKTGTVTTGPNSRRAHRGLRLFISTPPHMKKMHQVSHTLGNSTPVLYTLLDAGDGSPGLFLQIFEDGQMRSVFLYFDHPESRTLLHSLLVDIVPSPGETSPKTYPITSYVILERQPRESGGQGARHLEFGESLASVIEQAHEPDTTINPYGKTILSESLRVVVESDWGSITDRINIGPGQLAIGLSVLDNTILHLHRLPQEDLTMTIARGLASSDLEAKVSDVLEAVQHKPTIRRIKFESLPDLQKFQESITGFKVIFDTVATHFYISRRRKLISTMKHWDANITRIQVVQRGTKIQIVAFFHQFRLWKCVSFGVKNMDEFERLDQRGEWGVRIKEAKYAAPVADPEVSWYGFVCLDEMEYPTEHDDMVVMFGQPTG</sequence>
<keyword evidence="7" id="KW-1185">Reference proteome</keyword>
<evidence type="ECO:0000259" key="2">
    <source>
        <dbReference type="Pfam" id="PF24586"/>
    </source>
</evidence>
<dbReference type="Pfam" id="PF24588">
    <property type="entry name" value="DUF7613"/>
    <property type="match status" value="1"/>
</dbReference>
<feature type="domain" description="DUF7611" evidence="2">
    <location>
        <begin position="210"/>
        <end position="323"/>
    </location>
</feature>
<organism evidence="6 7">
    <name type="scientific">Aspergillus steynii IBT 23096</name>
    <dbReference type="NCBI Taxonomy" id="1392250"/>
    <lineage>
        <taxon>Eukaryota</taxon>
        <taxon>Fungi</taxon>
        <taxon>Dikarya</taxon>
        <taxon>Ascomycota</taxon>
        <taxon>Pezizomycotina</taxon>
        <taxon>Eurotiomycetes</taxon>
        <taxon>Eurotiomycetidae</taxon>
        <taxon>Eurotiales</taxon>
        <taxon>Aspergillaceae</taxon>
        <taxon>Aspergillus</taxon>
        <taxon>Aspergillus subgen. Circumdati</taxon>
    </lineage>
</organism>
<dbReference type="VEuPathDB" id="FungiDB:P170DRAFT_352162"/>
<dbReference type="Pfam" id="PF24586">
    <property type="entry name" value="DUF7611"/>
    <property type="match status" value="1"/>
</dbReference>
<dbReference type="InterPro" id="IPR056033">
    <property type="entry name" value="DUF7614"/>
</dbReference>
<dbReference type="InterPro" id="IPR056030">
    <property type="entry name" value="DUF7611"/>
</dbReference>